<dbReference type="InterPro" id="IPR049163">
    <property type="entry name" value="Pif1-like_2B_dom"/>
</dbReference>
<dbReference type="EnsemblPlants" id="PNT62197">
    <property type="protein sequence ID" value="PNT62197"/>
    <property type="gene ID" value="BRADI_5g26959v3"/>
</dbReference>
<reference evidence="2 3" key="1">
    <citation type="journal article" date="2010" name="Nature">
        <title>Genome sequencing and analysis of the model grass Brachypodium distachyon.</title>
        <authorList>
            <consortium name="International Brachypodium Initiative"/>
        </authorList>
    </citation>
    <scope>NUCLEOTIDE SEQUENCE [LARGE SCALE GENOMIC DNA]</scope>
    <source>
        <strain evidence="2 3">Bd21</strain>
    </source>
</reference>
<reference evidence="3" key="3">
    <citation type="submission" date="2018-08" db="UniProtKB">
        <authorList>
            <consortium name="EnsemblPlants"/>
        </authorList>
    </citation>
    <scope>IDENTIFICATION</scope>
    <source>
        <strain evidence="3">cv. Bd21</strain>
    </source>
</reference>
<dbReference type="Gramene" id="PNT62197">
    <property type="protein sequence ID" value="PNT62197"/>
    <property type="gene ID" value="BRADI_5g26959v3"/>
</dbReference>
<name>A0A2K2CJJ8_BRADI</name>
<dbReference type="Pfam" id="PF21530">
    <property type="entry name" value="Pif1_2B_dom"/>
    <property type="match status" value="1"/>
</dbReference>
<feature type="non-terminal residue" evidence="2">
    <location>
        <position position="1"/>
    </location>
</feature>
<evidence type="ECO:0000259" key="1">
    <source>
        <dbReference type="Pfam" id="PF21530"/>
    </source>
</evidence>
<proteinExistence type="predicted"/>
<dbReference type="PANTHER" id="PTHR10492:SF57">
    <property type="entry name" value="ATP-DEPENDENT DNA HELICASE"/>
    <property type="match status" value="1"/>
</dbReference>
<protein>
    <recommendedName>
        <fullName evidence="1">DNA helicase Pif1-like 2B domain-containing protein</fullName>
    </recommendedName>
</protein>
<evidence type="ECO:0000313" key="4">
    <source>
        <dbReference type="Proteomes" id="UP000008810"/>
    </source>
</evidence>
<dbReference type="InParanoid" id="A0A2K2CJJ8"/>
<accession>A0A2K2CJJ8</accession>
<keyword evidence="4" id="KW-1185">Reference proteome</keyword>
<dbReference type="STRING" id="15368.A0A2K2CJJ8"/>
<dbReference type="PANTHER" id="PTHR10492">
    <property type="match status" value="1"/>
</dbReference>
<evidence type="ECO:0000313" key="3">
    <source>
        <dbReference type="EnsemblPlants" id="PNT62197"/>
    </source>
</evidence>
<gene>
    <name evidence="2" type="ORF">BRADI_5g26959v3</name>
</gene>
<dbReference type="EMBL" id="CM000884">
    <property type="protein sequence ID" value="PNT62197.1"/>
    <property type="molecule type" value="Genomic_DNA"/>
</dbReference>
<dbReference type="Proteomes" id="UP000008810">
    <property type="component" value="Chromosome 5"/>
</dbReference>
<feature type="domain" description="DNA helicase Pif1-like 2B" evidence="1">
    <location>
        <begin position="66"/>
        <end position="111"/>
    </location>
</feature>
<reference evidence="2" key="2">
    <citation type="submission" date="2017-06" db="EMBL/GenBank/DDBJ databases">
        <title>WGS assembly of Brachypodium distachyon.</title>
        <authorList>
            <consortium name="The International Brachypodium Initiative"/>
            <person name="Lucas S."/>
            <person name="Harmon-Smith M."/>
            <person name="Lail K."/>
            <person name="Tice H."/>
            <person name="Grimwood J."/>
            <person name="Bruce D."/>
            <person name="Barry K."/>
            <person name="Shu S."/>
            <person name="Lindquist E."/>
            <person name="Wang M."/>
            <person name="Pitluck S."/>
            <person name="Vogel J.P."/>
            <person name="Garvin D.F."/>
            <person name="Mockler T.C."/>
            <person name="Schmutz J."/>
            <person name="Rokhsar D."/>
            <person name="Bevan M.W."/>
        </authorList>
    </citation>
    <scope>NUCLEOTIDE SEQUENCE</scope>
    <source>
        <strain evidence="2">Bd21</strain>
    </source>
</reference>
<dbReference type="OrthoDB" id="668913at2759"/>
<organism evidence="2">
    <name type="scientific">Brachypodium distachyon</name>
    <name type="common">Purple false brome</name>
    <name type="synonym">Trachynia distachya</name>
    <dbReference type="NCBI Taxonomy" id="15368"/>
    <lineage>
        <taxon>Eukaryota</taxon>
        <taxon>Viridiplantae</taxon>
        <taxon>Streptophyta</taxon>
        <taxon>Embryophyta</taxon>
        <taxon>Tracheophyta</taxon>
        <taxon>Spermatophyta</taxon>
        <taxon>Magnoliopsida</taxon>
        <taxon>Liliopsida</taxon>
        <taxon>Poales</taxon>
        <taxon>Poaceae</taxon>
        <taxon>BOP clade</taxon>
        <taxon>Pooideae</taxon>
        <taxon>Stipodae</taxon>
        <taxon>Brachypodieae</taxon>
        <taxon>Brachypodium</taxon>
    </lineage>
</organism>
<dbReference type="InterPro" id="IPR027417">
    <property type="entry name" value="P-loop_NTPase"/>
</dbReference>
<sequence>NDRFDALIDCIYDGFASSYSCLEYLAAKAIVCPTNTVVDAINECVAARVPSEKQIPNVDVLYTEDILNAIIPPNYPDHPVVLKVGMPVILIRNLNQGMGLCNGTRLLITRLADCVLVVTVMTGLAIAQLVCIPRIVLSVNDRKWPFVLQRRQFPFEYAMHLLLTIDKSQGPTLKKVGIIYLQNPGLKVLIAEEDGSCDNETRNIVYREVLDAVRD</sequence>
<dbReference type="AlphaFoldDB" id="A0A2K2CJJ8"/>
<evidence type="ECO:0000313" key="2">
    <source>
        <dbReference type="EMBL" id="PNT62197.1"/>
    </source>
</evidence>
<dbReference type="SUPFAM" id="SSF52540">
    <property type="entry name" value="P-loop containing nucleoside triphosphate hydrolases"/>
    <property type="match status" value="1"/>
</dbReference>